<dbReference type="AlphaFoldDB" id="A0A7C5UTE4"/>
<name>A0A7C5UTE4_UNCC3</name>
<evidence type="ECO:0000313" key="1">
    <source>
        <dbReference type="EMBL" id="HHR92214.1"/>
    </source>
</evidence>
<proteinExistence type="predicted"/>
<dbReference type="Gene3D" id="1.10.10.60">
    <property type="entry name" value="Homeodomain-like"/>
    <property type="match status" value="1"/>
</dbReference>
<protein>
    <recommendedName>
        <fullName evidence="2">Homeodomain phBC6A51-type domain-containing protein</fullName>
    </recommendedName>
</protein>
<organism evidence="1">
    <name type="scientific">candidate division CPR3 bacterium</name>
    <dbReference type="NCBI Taxonomy" id="2268181"/>
    <lineage>
        <taxon>Bacteria</taxon>
        <taxon>Bacteria division CPR3</taxon>
    </lineage>
</organism>
<comment type="caution">
    <text evidence="1">The sequence shown here is derived from an EMBL/GenBank/DDBJ whole genome shotgun (WGS) entry which is preliminary data.</text>
</comment>
<sequence>MGDNNTKNIEKHPGGRPTKLNEEVVKKLESIFKVGGTVEEACAYAGITKPTYYAWLKEDESFFTKMEAAQHYADIVAKNLVVKAITEDKDLESAKWWLDRRVFKNQPIIQANTQINVFGQLKQKYGNL</sequence>
<gene>
    <name evidence="1" type="ORF">ENL96_01745</name>
</gene>
<accession>A0A7C5UTE4</accession>
<dbReference type="EMBL" id="DRVY01000049">
    <property type="protein sequence ID" value="HHR92214.1"/>
    <property type="molecule type" value="Genomic_DNA"/>
</dbReference>
<reference evidence="1" key="1">
    <citation type="journal article" date="2020" name="mSystems">
        <title>Genome- and Community-Level Interaction Insights into Carbon Utilization and Element Cycling Functions of Hydrothermarchaeota in Hydrothermal Sediment.</title>
        <authorList>
            <person name="Zhou Z."/>
            <person name="Liu Y."/>
            <person name="Xu W."/>
            <person name="Pan J."/>
            <person name="Luo Z.H."/>
            <person name="Li M."/>
        </authorList>
    </citation>
    <scope>NUCLEOTIDE SEQUENCE [LARGE SCALE GENOMIC DNA]</scope>
    <source>
        <strain evidence="1">SpSt-1042</strain>
    </source>
</reference>
<evidence type="ECO:0008006" key="2">
    <source>
        <dbReference type="Google" id="ProtNLM"/>
    </source>
</evidence>